<dbReference type="GO" id="GO:0009244">
    <property type="term" value="P:lipopolysaccharide core region biosynthetic process"/>
    <property type="evidence" value="ECO:0007669"/>
    <property type="project" value="UniProtKB-UniRule"/>
</dbReference>
<evidence type="ECO:0000256" key="2">
    <source>
        <dbReference type="ARBA" id="ARBA00004713"/>
    </source>
</evidence>
<dbReference type="InterPro" id="IPR038107">
    <property type="entry name" value="Glycos_transf_N_sf"/>
</dbReference>
<dbReference type="GO" id="GO:0043842">
    <property type="term" value="F:Kdo transferase activity"/>
    <property type="evidence" value="ECO:0007669"/>
    <property type="project" value="UniProtKB-EC"/>
</dbReference>
<dbReference type="Pfam" id="PF04413">
    <property type="entry name" value="Glycos_transf_N"/>
    <property type="match status" value="1"/>
</dbReference>
<dbReference type="AlphaFoldDB" id="A0AAN0M5N3"/>
<evidence type="ECO:0000256" key="1">
    <source>
        <dbReference type="ARBA" id="ARBA00003394"/>
    </source>
</evidence>
<proteinExistence type="inferred from homology"/>
<dbReference type="GO" id="GO:0005886">
    <property type="term" value="C:plasma membrane"/>
    <property type="evidence" value="ECO:0007669"/>
    <property type="project" value="UniProtKB-SubCell"/>
</dbReference>
<evidence type="ECO:0000256" key="9">
    <source>
        <dbReference type="RuleBase" id="RU365103"/>
    </source>
</evidence>
<dbReference type="Gene3D" id="3.40.50.2000">
    <property type="entry name" value="Glycogen Phosphorylase B"/>
    <property type="match status" value="1"/>
</dbReference>
<evidence type="ECO:0000256" key="6">
    <source>
        <dbReference type="ARBA" id="ARBA00031445"/>
    </source>
</evidence>
<evidence type="ECO:0000256" key="8">
    <source>
        <dbReference type="PIRSR" id="PIRSR639901-1"/>
    </source>
</evidence>
<dbReference type="Proteomes" id="UP001451782">
    <property type="component" value="Chromosome"/>
</dbReference>
<comment type="subcellular location">
    <subcellularLocation>
        <location evidence="9">Cell membrane</location>
    </subcellularLocation>
</comment>
<keyword evidence="9" id="KW-0472">Membrane</keyword>
<feature type="active site" description="Proton acceptor" evidence="8">
    <location>
        <position position="64"/>
    </location>
</feature>
<comment type="function">
    <text evidence="1 9">Involved in lipopolysaccharide (LPS) biosynthesis. Catalyzes the transfer of 3-deoxy-D-manno-octulosonate (Kdo) residue(s) from CMP-Kdo to lipid IV(A), the tetraacyldisaccharide-1,4'-bisphosphate precursor of lipid A.</text>
</comment>
<name>A0AAN0M5N3_9RHOB</name>
<keyword evidence="9" id="KW-0812">Transmembrane</keyword>
<dbReference type="Gene3D" id="3.40.50.11720">
    <property type="entry name" value="3-Deoxy-D-manno-octulosonic-acid transferase, N-terminal domain"/>
    <property type="match status" value="1"/>
</dbReference>
<feature type="transmembrane region" description="Helical" evidence="9">
    <location>
        <begin position="6"/>
        <end position="26"/>
    </location>
</feature>
<comment type="similarity">
    <text evidence="9">Belongs to the glycosyltransferase group 1 family.</text>
</comment>
<dbReference type="GO" id="GO:0009245">
    <property type="term" value="P:lipid A biosynthetic process"/>
    <property type="evidence" value="ECO:0007669"/>
    <property type="project" value="TreeGrafter"/>
</dbReference>
<keyword evidence="9" id="KW-1133">Transmembrane helix</keyword>
<dbReference type="PANTHER" id="PTHR42755">
    <property type="entry name" value="3-DEOXY-MANNO-OCTULOSONATE CYTIDYLYLTRANSFERASE"/>
    <property type="match status" value="1"/>
</dbReference>
<organism evidence="11 12">
    <name type="scientific">Yoonia algicola</name>
    <dbReference type="NCBI Taxonomy" id="3137368"/>
    <lineage>
        <taxon>Bacteria</taxon>
        <taxon>Pseudomonadati</taxon>
        <taxon>Pseudomonadota</taxon>
        <taxon>Alphaproteobacteria</taxon>
        <taxon>Rhodobacterales</taxon>
        <taxon>Paracoccaceae</taxon>
        <taxon>Yoonia</taxon>
    </lineage>
</organism>
<keyword evidence="12" id="KW-1185">Reference proteome</keyword>
<evidence type="ECO:0000256" key="7">
    <source>
        <dbReference type="ARBA" id="ARBA00049183"/>
    </source>
</evidence>
<evidence type="ECO:0000313" key="11">
    <source>
        <dbReference type="EMBL" id="WZU65319.1"/>
    </source>
</evidence>
<dbReference type="InterPro" id="IPR007507">
    <property type="entry name" value="Glycos_transf_N"/>
</dbReference>
<keyword evidence="9" id="KW-0448">Lipopolysaccharide biosynthesis</keyword>
<feature type="domain" description="3-deoxy-D-manno-octulosonic-acid transferase N-terminal" evidence="10">
    <location>
        <begin position="39"/>
        <end position="216"/>
    </location>
</feature>
<evidence type="ECO:0000313" key="12">
    <source>
        <dbReference type="Proteomes" id="UP001451782"/>
    </source>
</evidence>
<dbReference type="PANTHER" id="PTHR42755:SF1">
    <property type="entry name" value="3-DEOXY-D-MANNO-OCTULOSONIC ACID TRANSFERASE, MITOCHONDRIAL-RELATED"/>
    <property type="match status" value="1"/>
</dbReference>
<evidence type="ECO:0000256" key="3">
    <source>
        <dbReference type="ARBA" id="ARBA00012621"/>
    </source>
</evidence>
<evidence type="ECO:0000259" key="10">
    <source>
        <dbReference type="Pfam" id="PF04413"/>
    </source>
</evidence>
<protein>
    <recommendedName>
        <fullName evidence="4 9">3-deoxy-D-manno-octulosonic acid transferase</fullName>
        <shortName evidence="9">Kdo transferase</shortName>
        <ecNumber evidence="3 9">2.4.99.12</ecNumber>
    </recommendedName>
    <alternativeName>
        <fullName evidence="6 9">Lipid IV(A) 3-deoxy-D-manno-octulosonic acid transferase</fullName>
    </alternativeName>
</protein>
<dbReference type="InterPro" id="IPR039901">
    <property type="entry name" value="Kdotransferase"/>
</dbReference>
<accession>A0AAN0M5N3</accession>
<keyword evidence="5 9" id="KW-0808">Transferase</keyword>
<dbReference type="RefSeq" id="WP_342071666.1">
    <property type="nucleotide sequence ID" value="NZ_CP151762.1"/>
</dbReference>
<dbReference type="EMBL" id="CP151762">
    <property type="protein sequence ID" value="WZU65319.1"/>
    <property type="molecule type" value="Genomic_DNA"/>
</dbReference>
<evidence type="ECO:0000256" key="5">
    <source>
        <dbReference type="ARBA" id="ARBA00022679"/>
    </source>
</evidence>
<keyword evidence="9" id="KW-1003">Cell membrane</keyword>
<dbReference type="SUPFAM" id="SSF53756">
    <property type="entry name" value="UDP-Glycosyltransferase/glycogen phosphorylase"/>
    <property type="match status" value="1"/>
</dbReference>
<dbReference type="EC" id="2.4.99.12" evidence="3 9"/>
<dbReference type="KEGG" id="yag:AABB28_08730"/>
<sequence>MKLSLFMVFYRVLWAVLLPFVLLYLWRRARRDRDYTGQLGERFGFYAATLPQDAIWFHAVSIGETRSAIALIKLVLARGDKVVLTHFTPAARRDSSRQFAAEIAAGQLAVVWAPFDMQWCYRRFFRACRPRIGLPLEVEVWPAMIYAARAAGVPLYMCNAQYASRPFERDRKWLPFRRWCIGAFAGAFVKSQDQADRFATVGLSNITVTGELRFDQPVPPALTIAAENLRPVIAPEREVLAIASGVEGEEDLYINVLSQLITDCRAAGKAAPLVIYVPRAPERFDAVADKLTAAGLSVYRRSEVLDDALLPVTTFEHVDVLLGDSLGEMFFYLALADRVIVGGGFTPRGAHNIIEPLLLKKPVLTGPWVWTIEFPFTEAATAGIAVSVRDQSALLAALKRPPEDQSAQIDAFLAQHIGASDRTLDQIDTVIGATPKPRRA</sequence>
<gene>
    <name evidence="11" type="ORF">AABB28_08730</name>
</gene>
<evidence type="ECO:0000256" key="4">
    <source>
        <dbReference type="ARBA" id="ARBA00019077"/>
    </source>
</evidence>
<comment type="pathway">
    <text evidence="2 9">Bacterial outer membrane biogenesis; LPS core biosynthesis.</text>
</comment>
<comment type="catalytic activity">
    <reaction evidence="7 9">
        <text>lipid IVA (E. coli) + CMP-3-deoxy-beta-D-manno-octulosonate = alpha-Kdo-(2-&gt;6)-lipid IVA (E. coli) + CMP + H(+)</text>
        <dbReference type="Rhea" id="RHEA:28066"/>
        <dbReference type="ChEBI" id="CHEBI:15378"/>
        <dbReference type="ChEBI" id="CHEBI:58603"/>
        <dbReference type="ChEBI" id="CHEBI:60364"/>
        <dbReference type="ChEBI" id="CHEBI:60377"/>
        <dbReference type="ChEBI" id="CHEBI:85987"/>
        <dbReference type="EC" id="2.4.99.12"/>
    </reaction>
</comment>
<reference evidence="11 12" key="1">
    <citation type="submission" date="2024-04" db="EMBL/GenBank/DDBJ databases">
        <title>Phylogenomic analyses of a clade within the roseobacter group suggest taxonomic reassignments of species of the genera Aestuariivita, Citreicella, Loktanella, Nautella, Pelagibaca, Ruegeria, Thalassobius, Thiobacimonas and Tropicibacter, and the proposal o.</title>
        <authorList>
            <person name="Jeon C.O."/>
        </authorList>
    </citation>
    <scope>NUCLEOTIDE SEQUENCE [LARGE SCALE GENOMIC DNA]</scope>
    <source>
        <strain evidence="11 12">G8-12</strain>
    </source>
</reference>